<gene>
    <name evidence="1" type="ORF">FE782_30470</name>
</gene>
<dbReference type="RefSeq" id="WP_138198129.1">
    <property type="nucleotide sequence ID" value="NZ_VCIW01000035.1"/>
</dbReference>
<dbReference type="EMBL" id="VCIW01000035">
    <property type="protein sequence ID" value="TLS48464.1"/>
    <property type="molecule type" value="Genomic_DNA"/>
</dbReference>
<accession>A0A5R9G675</accession>
<dbReference type="OrthoDB" id="2944078at2"/>
<name>A0A5R9G675_9BACL</name>
<sequence>MKPAHRNEWLKYLPNELPNERLAEMKKHAVCALTGSATDVTLDHFIPLEWGHGGQYAGNVLFLTARLNASKSNMNPFRWINRAKLREPNLQRGWDELIRRMAADNGLGTREFRRYVHWCEKHKRSKEQLRLDPRPSLELWREARIREDERASVDTAR</sequence>
<protein>
    <recommendedName>
        <fullName evidence="3">HNH endonuclease</fullName>
    </recommendedName>
</protein>
<organism evidence="1 2">
    <name type="scientific">Paenibacillus antri</name>
    <dbReference type="NCBI Taxonomy" id="2582848"/>
    <lineage>
        <taxon>Bacteria</taxon>
        <taxon>Bacillati</taxon>
        <taxon>Bacillota</taxon>
        <taxon>Bacilli</taxon>
        <taxon>Bacillales</taxon>
        <taxon>Paenibacillaceae</taxon>
        <taxon>Paenibacillus</taxon>
    </lineage>
</organism>
<dbReference type="AlphaFoldDB" id="A0A5R9G675"/>
<evidence type="ECO:0000313" key="2">
    <source>
        <dbReference type="Proteomes" id="UP000309676"/>
    </source>
</evidence>
<proteinExistence type="predicted"/>
<reference evidence="1 2" key="1">
    <citation type="submission" date="2019-05" db="EMBL/GenBank/DDBJ databases">
        <authorList>
            <person name="Narsing Rao M.P."/>
            <person name="Li W.J."/>
        </authorList>
    </citation>
    <scope>NUCLEOTIDE SEQUENCE [LARGE SCALE GENOMIC DNA]</scope>
    <source>
        <strain evidence="1 2">SYSU_K30003</strain>
    </source>
</reference>
<evidence type="ECO:0008006" key="3">
    <source>
        <dbReference type="Google" id="ProtNLM"/>
    </source>
</evidence>
<keyword evidence="2" id="KW-1185">Reference proteome</keyword>
<dbReference type="Proteomes" id="UP000309676">
    <property type="component" value="Unassembled WGS sequence"/>
</dbReference>
<comment type="caution">
    <text evidence="1">The sequence shown here is derived from an EMBL/GenBank/DDBJ whole genome shotgun (WGS) entry which is preliminary data.</text>
</comment>
<evidence type="ECO:0000313" key="1">
    <source>
        <dbReference type="EMBL" id="TLS48464.1"/>
    </source>
</evidence>
<dbReference type="Gene3D" id="1.10.30.50">
    <property type="match status" value="1"/>
</dbReference>